<dbReference type="AlphaFoldDB" id="A0A378NSX5"/>
<evidence type="ECO:0008006" key="4">
    <source>
        <dbReference type="Google" id="ProtNLM"/>
    </source>
</evidence>
<reference evidence="2 3" key="1">
    <citation type="submission" date="2018-06" db="EMBL/GenBank/DDBJ databases">
        <authorList>
            <consortium name="Pathogen Informatics"/>
            <person name="Doyle S."/>
        </authorList>
    </citation>
    <scope>NUCLEOTIDE SEQUENCE [LARGE SCALE GENOMIC DNA]</scope>
    <source>
        <strain evidence="2 3">NCTC10571</strain>
    </source>
</reference>
<evidence type="ECO:0000256" key="1">
    <source>
        <dbReference type="SAM" id="SignalP"/>
    </source>
</evidence>
<evidence type="ECO:0000313" key="2">
    <source>
        <dbReference type="EMBL" id="STY70966.1"/>
    </source>
</evidence>
<organism evidence="2 3">
    <name type="scientific">Megamonas hypermegale</name>
    <dbReference type="NCBI Taxonomy" id="158847"/>
    <lineage>
        <taxon>Bacteria</taxon>
        <taxon>Bacillati</taxon>
        <taxon>Bacillota</taxon>
        <taxon>Negativicutes</taxon>
        <taxon>Selenomonadales</taxon>
        <taxon>Selenomonadaceae</taxon>
        <taxon>Megamonas</taxon>
    </lineage>
</organism>
<name>A0A378NSX5_9FIRM</name>
<accession>A0A378NSX5</accession>
<dbReference type="RefSeq" id="WP_115151374.1">
    <property type="nucleotide sequence ID" value="NZ_UGPP01000001.1"/>
</dbReference>
<dbReference type="EMBL" id="UGPP01000001">
    <property type="protein sequence ID" value="STY70966.1"/>
    <property type="molecule type" value="Genomic_DNA"/>
</dbReference>
<evidence type="ECO:0000313" key="3">
    <source>
        <dbReference type="Proteomes" id="UP000255234"/>
    </source>
</evidence>
<feature type="signal peptide" evidence="1">
    <location>
        <begin position="1"/>
        <end position="24"/>
    </location>
</feature>
<feature type="chain" id="PRO_5016945406" description="Copper amine oxidase N-terminal domain" evidence="1">
    <location>
        <begin position="25"/>
        <end position="371"/>
    </location>
</feature>
<protein>
    <recommendedName>
        <fullName evidence="4">Copper amine oxidase N-terminal domain</fullName>
    </recommendedName>
</protein>
<keyword evidence="1" id="KW-0732">Signal</keyword>
<sequence>MKKNKIFSFVLSLAMICNFTLVQAQDNHEKDLKNTIVLANKDKDVEKYEADKLLFMETKDDDTTLLFSDSPETVEQDGILYQDTVKGDTRLLYYHLNGMKEDKKIAVVIQNMSDKSNVVKVTKEAVAGPSEDYLYVGKVTMQRYFNSHETREIELAPYSKTFLRVEDDERIVPSGGLVYGIFDFYAQEPLKVSVVIASTDKNLLRYVDYAPILEKDQHRLRGTYEGKERYLTNRRAYNPEEMGKAYFYIGDNKTDLYKYGKDNTDNSVTQNFGNYGIVYNFEPKLEGKGKTSFYLKPLGGVYAGAMAVKVGENGEYKMISTPDDLPFFGHEKDINYYAYLGTYNNSDKLSFLYTPPGASNLPVQIILIPEK</sequence>
<dbReference type="Proteomes" id="UP000255234">
    <property type="component" value="Unassembled WGS sequence"/>
</dbReference>
<gene>
    <name evidence="2" type="ORF">NCTC10571_01116</name>
</gene>
<proteinExistence type="predicted"/>